<accession>A0ABR2YAN7</accession>
<evidence type="ECO:0000313" key="1">
    <source>
        <dbReference type="EMBL" id="KAK9901127.1"/>
    </source>
</evidence>
<name>A0ABR2YAN7_9CHLO</name>
<gene>
    <name evidence="1" type="ORF">WJX75_008868</name>
</gene>
<protein>
    <submittedName>
        <fullName evidence="1">Uncharacterized protein</fullName>
    </submittedName>
</protein>
<sequence>MTDPRSSQLVLRVPEDLPSPFDQIRSSVVGAVTGIQLPSDCTIFDKLNNNALTEPQSKSVEANTEVQNAKTTVELLDALEKVFKPRDIERTRAINSIVQTAKDSAEASSRRAGAVVVAAVATRAVAAAAVAEAVASIGDALYTGHFFAVRDVGYDYLLGSDFMARYAVKPLYYRSLLELGCAKGATNKRPRSYQRVPMFFTGRNMRLAVKGPSILR</sequence>
<dbReference type="EMBL" id="JALJOT010000019">
    <property type="protein sequence ID" value="KAK9901127.1"/>
    <property type="molecule type" value="Genomic_DNA"/>
</dbReference>
<proteinExistence type="predicted"/>
<keyword evidence="2" id="KW-1185">Reference proteome</keyword>
<reference evidence="1 2" key="1">
    <citation type="journal article" date="2024" name="Nat. Commun.">
        <title>Phylogenomics reveals the evolutionary origins of lichenization in chlorophyte algae.</title>
        <authorList>
            <person name="Puginier C."/>
            <person name="Libourel C."/>
            <person name="Otte J."/>
            <person name="Skaloud P."/>
            <person name="Haon M."/>
            <person name="Grisel S."/>
            <person name="Petersen M."/>
            <person name="Berrin J.G."/>
            <person name="Delaux P.M."/>
            <person name="Dal Grande F."/>
            <person name="Keller J."/>
        </authorList>
    </citation>
    <scope>NUCLEOTIDE SEQUENCE [LARGE SCALE GENOMIC DNA]</scope>
    <source>
        <strain evidence="1 2">SAG 216-7</strain>
    </source>
</reference>
<evidence type="ECO:0000313" key="2">
    <source>
        <dbReference type="Proteomes" id="UP001491310"/>
    </source>
</evidence>
<dbReference type="Proteomes" id="UP001491310">
    <property type="component" value="Unassembled WGS sequence"/>
</dbReference>
<organism evidence="1 2">
    <name type="scientific">Coccomyxa subellipsoidea</name>
    <dbReference type="NCBI Taxonomy" id="248742"/>
    <lineage>
        <taxon>Eukaryota</taxon>
        <taxon>Viridiplantae</taxon>
        <taxon>Chlorophyta</taxon>
        <taxon>core chlorophytes</taxon>
        <taxon>Trebouxiophyceae</taxon>
        <taxon>Trebouxiophyceae incertae sedis</taxon>
        <taxon>Coccomyxaceae</taxon>
        <taxon>Coccomyxa</taxon>
    </lineage>
</organism>
<comment type="caution">
    <text evidence="1">The sequence shown here is derived from an EMBL/GenBank/DDBJ whole genome shotgun (WGS) entry which is preliminary data.</text>
</comment>